<proteinExistence type="predicted"/>
<organism evidence="1">
    <name type="scientific">marine sediment metagenome</name>
    <dbReference type="NCBI Taxonomy" id="412755"/>
    <lineage>
        <taxon>unclassified sequences</taxon>
        <taxon>metagenomes</taxon>
        <taxon>ecological metagenomes</taxon>
    </lineage>
</organism>
<gene>
    <name evidence="1" type="ORF">S03H2_28177</name>
</gene>
<evidence type="ECO:0000313" key="1">
    <source>
        <dbReference type="EMBL" id="GAH54790.1"/>
    </source>
</evidence>
<name>X1HCI6_9ZZZZ</name>
<comment type="caution">
    <text evidence="1">The sequence shown here is derived from an EMBL/GenBank/DDBJ whole genome shotgun (WGS) entry which is preliminary data.</text>
</comment>
<reference evidence="1" key="1">
    <citation type="journal article" date="2014" name="Front. Microbiol.">
        <title>High frequency of phylogenetically diverse reductive dehalogenase-homologous genes in deep subseafloor sedimentary metagenomes.</title>
        <authorList>
            <person name="Kawai M."/>
            <person name="Futagami T."/>
            <person name="Toyoda A."/>
            <person name="Takaki Y."/>
            <person name="Nishi S."/>
            <person name="Hori S."/>
            <person name="Arai W."/>
            <person name="Tsubouchi T."/>
            <person name="Morono Y."/>
            <person name="Uchiyama I."/>
            <person name="Ito T."/>
            <person name="Fujiyama A."/>
            <person name="Inagaki F."/>
            <person name="Takami H."/>
        </authorList>
    </citation>
    <scope>NUCLEOTIDE SEQUENCE</scope>
    <source>
        <strain evidence="1">Expedition CK06-06</strain>
    </source>
</reference>
<dbReference type="AlphaFoldDB" id="X1HCI6"/>
<sequence length="40" mass="4380">ITLDTYSHVMPGLQEAAALRFEEGLQQTTEQSAEKMLANG</sequence>
<protein>
    <submittedName>
        <fullName evidence="1">Uncharacterized protein</fullName>
    </submittedName>
</protein>
<feature type="non-terminal residue" evidence="1">
    <location>
        <position position="1"/>
    </location>
</feature>
<accession>X1HCI6</accession>
<dbReference type="EMBL" id="BARU01016974">
    <property type="protein sequence ID" value="GAH54790.1"/>
    <property type="molecule type" value="Genomic_DNA"/>
</dbReference>